<proteinExistence type="predicted"/>
<dbReference type="GO" id="GO:0003676">
    <property type="term" value="F:nucleic acid binding"/>
    <property type="evidence" value="ECO:0007669"/>
    <property type="project" value="InterPro"/>
</dbReference>
<comment type="caution">
    <text evidence="2">The sequence shown here is derived from an EMBL/GenBank/DDBJ whole genome shotgun (WGS) entry which is preliminary data.</text>
</comment>
<dbReference type="Gene3D" id="3.30.420.10">
    <property type="entry name" value="Ribonuclease H-like superfamily/Ribonuclease H"/>
    <property type="match status" value="1"/>
</dbReference>
<dbReference type="InterPro" id="IPR036397">
    <property type="entry name" value="RNaseH_sf"/>
</dbReference>
<dbReference type="EMBL" id="JACVDC010000071">
    <property type="protein sequence ID" value="MBC9797758.1"/>
    <property type="molecule type" value="Genomic_DNA"/>
</dbReference>
<accession>A0A926JUG3</accession>
<dbReference type="Proteomes" id="UP000653730">
    <property type="component" value="Unassembled WGS sequence"/>
</dbReference>
<dbReference type="RefSeq" id="WP_187966888.1">
    <property type="nucleotide sequence ID" value="NZ_JAHKRR010000016.1"/>
</dbReference>
<feature type="domain" description="Integrase catalytic" evidence="1">
    <location>
        <begin position="1"/>
        <end position="91"/>
    </location>
</feature>
<dbReference type="SUPFAM" id="SSF53098">
    <property type="entry name" value="Ribonuclease H-like"/>
    <property type="match status" value="1"/>
</dbReference>
<sequence>MFREGYKFTSAVFDSWARKHKIKICFIQPGKPTQNSLIERFNGSYRKEVLDAHLFFELNHVRDQTQTRLWNYNNVRPHKSLCKLPLIRTVS</sequence>
<name>A0A926JUG3_9FLAO</name>
<evidence type="ECO:0000313" key="3">
    <source>
        <dbReference type="Proteomes" id="UP000653730"/>
    </source>
</evidence>
<dbReference type="PANTHER" id="PTHR47515">
    <property type="entry name" value="LOW CALCIUM RESPONSE LOCUS PROTEIN T"/>
    <property type="match status" value="1"/>
</dbReference>
<keyword evidence="3" id="KW-1185">Reference proteome</keyword>
<dbReference type="InterPro" id="IPR001584">
    <property type="entry name" value="Integrase_cat-core"/>
</dbReference>
<dbReference type="AlphaFoldDB" id="A0A926JUG3"/>
<protein>
    <submittedName>
        <fullName evidence="2">Transposase</fullName>
    </submittedName>
</protein>
<dbReference type="GO" id="GO:0015074">
    <property type="term" value="P:DNA integration"/>
    <property type="evidence" value="ECO:0007669"/>
    <property type="project" value="InterPro"/>
</dbReference>
<dbReference type="PANTHER" id="PTHR47515:SF2">
    <property type="entry name" value="INTEGRASE CORE DOMAIN PROTEIN"/>
    <property type="match status" value="1"/>
</dbReference>
<dbReference type="PROSITE" id="PS50994">
    <property type="entry name" value="INTEGRASE"/>
    <property type="match status" value="1"/>
</dbReference>
<gene>
    <name evidence="2" type="ORF">IBL28_17435</name>
</gene>
<reference evidence="2 3" key="1">
    <citation type="submission" date="2020-09" db="EMBL/GenBank/DDBJ databases">
        <title>Sinomicrobium weinanense sp. nov., a halophilic bacteria isolated from saline-alkali soil.</title>
        <authorList>
            <person name="Wu P."/>
            <person name="Ren H."/>
            <person name="Mei Y."/>
            <person name="Liang Y."/>
            <person name="Chen Z."/>
        </authorList>
    </citation>
    <scope>NUCLEOTIDE SEQUENCE [LARGE SCALE GENOMIC DNA]</scope>
    <source>
        <strain evidence="2 3">FJxs</strain>
    </source>
</reference>
<dbReference type="InterPro" id="IPR012337">
    <property type="entry name" value="RNaseH-like_sf"/>
</dbReference>
<organism evidence="2 3">
    <name type="scientific">Sinomicrobium weinanense</name>
    <dbReference type="NCBI Taxonomy" id="2842200"/>
    <lineage>
        <taxon>Bacteria</taxon>
        <taxon>Pseudomonadati</taxon>
        <taxon>Bacteroidota</taxon>
        <taxon>Flavobacteriia</taxon>
        <taxon>Flavobacteriales</taxon>
        <taxon>Flavobacteriaceae</taxon>
        <taxon>Sinomicrobium</taxon>
    </lineage>
</organism>
<dbReference type="Pfam" id="PF13683">
    <property type="entry name" value="rve_3"/>
    <property type="match status" value="1"/>
</dbReference>
<evidence type="ECO:0000259" key="1">
    <source>
        <dbReference type="PROSITE" id="PS50994"/>
    </source>
</evidence>
<evidence type="ECO:0000313" key="2">
    <source>
        <dbReference type="EMBL" id="MBC9797758.1"/>
    </source>
</evidence>